<dbReference type="InterPro" id="IPR002068">
    <property type="entry name" value="A-crystallin/Hsp20_dom"/>
</dbReference>
<comment type="caution">
    <text evidence="4">The sequence shown here is derived from an EMBL/GenBank/DDBJ whole genome shotgun (WGS) entry which is preliminary data.</text>
</comment>
<organism evidence="4 5">
    <name type="scientific">Candidatus Fimihabitans intestinipullorum</name>
    <dbReference type="NCBI Taxonomy" id="2840820"/>
    <lineage>
        <taxon>Bacteria</taxon>
        <taxon>Bacillati</taxon>
        <taxon>Mycoplasmatota</taxon>
        <taxon>Mycoplasmatota incertae sedis</taxon>
        <taxon>Candidatus Fimihabitans</taxon>
    </lineage>
</organism>
<accession>A0A9D1HUN2</accession>
<dbReference type="PROSITE" id="PS01031">
    <property type="entry name" value="SHSP"/>
    <property type="match status" value="1"/>
</dbReference>
<protein>
    <submittedName>
        <fullName evidence="4">Hsp20/alpha crystallin family protein</fullName>
    </submittedName>
</protein>
<dbReference type="Pfam" id="PF00011">
    <property type="entry name" value="HSP20"/>
    <property type="match status" value="1"/>
</dbReference>
<dbReference type="Gene3D" id="2.60.40.790">
    <property type="match status" value="1"/>
</dbReference>
<evidence type="ECO:0000259" key="3">
    <source>
        <dbReference type="PROSITE" id="PS01031"/>
    </source>
</evidence>
<dbReference type="AlphaFoldDB" id="A0A9D1HUN2"/>
<evidence type="ECO:0000313" key="5">
    <source>
        <dbReference type="Proteomes" id="UP000824087"/>
    </source>
</evidence>
<dbReference type="CDD" id="cd06471">
    <property type="entry name" value="ACD_LpsHSP_like"/>
    <property type="match status" value="1"/>
</dbReference>
<dbReference type="Proteomes" id="UP000824087">
    <property type="component" value="Unassembled WGS sequence"/>
</dbReference>
<comment type="similarity">
    <text evidence="1 2">Belongs to the small heat shock protein (HSP20) family.</text>
</comment>
<reference evidence="4" key="1">
    <citation type="submission" date="2020-10" db="EMBL/GenBank/DDBJ databases">
        <authorList>
            <person name="Gilroy R."/>
        </authorList>
    </citation>
    <scope>NUCLEOTIDE SEQUENCE</scope>
    <source>
        <strain evidence="4">CHK197-8231</strain>
    </source>
</reference>
<name>A0A9D1HUN2_9BACT</name>
<reference evidence="4" key="2">
    <citation type="journal article" date="2021" name="PeerJ">
        <title>Extensive microbial diversity within the chicken gut microbiome revealed by metagenomics and culture.</title>
        <authorList>
            <person name="Gilroy R."/>
            <person name="Ravi A."/>
            <person name="Getino M."/>
            <person name="Pursley I."/>
            <person name="Horton D.L."/>
            <person name="Alikhan N.F."/>
            <person name="Baker D."/>
            <person name="Gharbi K."/>
            <person name="Hall N."/>
            <person name="Watson M."/>
            <person name="Adriaenssens E.M."/>
            <person name="Foster-Nyarko E."/>
            <person name="Jarju S."/>
            <person name="Secka A."/>
            <person name="Antonio M."/>
            <person name="Oren A."/>
            <person name="Chaudhuri R.R."/>
            <person name="La Ragione R."/>
            <person name="Hildebrand F."/>
            <person name="Pallen M.J."/>
        </authorList>
    </citation>
    <scope>NUCLEOTIDE SEQUENCE</scope>
    <source>
        <strain evidence="4">CHK197-8231</strain>
    </source>
</reference>
<dbReference type="EMBL" id="DVML01000025">
    <property type="protein sequence ID" value="HIU22888.1"/>
    <property type="molecule type" value="Genomic_DNA"/>
</dbReference>
<dbReference type="InterPro" id="IPR031107">
    <property type="entry name" value="Small_HSP"/>
</dbReference>
<dbReference type="PANTHER" id="PTHR11527">
    <property type="entry name" value="HEAT-SHOCK PROTEIN 20 FAMILY MEMBER"/>
    <property type="match status" value="1"/>
</dbReference>
<feature type="domain" description="SHSP" evidence="3">
    <location>
        <begin position="22"/>
        <end position="139"/>
    </location>
</feature>
<gene>
    <name evidence="4" type="ORF">IAD49_04840</name>
</gene>
<dbReference type="SUPFAM" id="SSF49764">
    <property type="entry name" value="HSP20-like chaperones"/>
    <property type="match status" value="1"/>
</dbReference>
<evidence type="ECO:0000256" key="2">
    <source>
        <dbReference type="RuleBase" id="RU003616"/>
    </source>
</evidence>
<sequence length="139" mass="16471">MMVPRRNEFDLLEDMFRDPFFHHNESKVMKTDIKENKDSYSIEVDLPGYDKNDIKVDVEDGYLTIHASMNKDNEEKEDGKFVRRERYFGECSRSFYVGDNIETEDVKASFKNGTLKLEIPKKEETKELPEKKYVEIEGE</sequence>
<evidence type="ECO:0000256" key="1">
    <source>
        <dbReference type="PROSITE-ProRule" id="PRU00285"/>
    </source>
</evidence>
<dbReference type="InterPro" id="IPR008978">
    <property type="entry name" value="HSP20-like_chaperone"/>
</dbReference>
<proteinExistence type="inferred from homology"/>
<evidence type="ECO:0000313" key="4">
    <source>
        <dbReference type="EMBL" id="HIU22888.1"/>
    </source>
</evidence>